<keyword evidence="1 4" id="KW-0808">Transferase</keyword>
<dbReference type="AlphaFoldDB" id="A0A2W7NBN5"/>
<feature type="domain" description="N-acetyltransferase" evidence="3">
    <location>
        <begin position="7"/>
        <end position="156"/>
    </location>
</feature>
<evidence type="ECO:0000259" key="3">
    <source>
        <dbReference type="PROSITE" id="PS51186"/>
    </source>
</evidence>
<dbReference type="PANTHER" id="PTHR43877">
    <property type="entry name" value="AMINOALKYLPHOSPHONATE N-ACETYLTRANSFERASE-RELATED-RELATED"/>
    <property type="match status" value="1"/>
</dbReference>
<dbReference type="InterPro" id="IPR016181">
    <property type="entry name" value="Acyl_CoA_acyltransferase"/>
</dbReference>
<dbReference type="PANTHER" id="PTHR43877:SF2">
    <property type="entry name" value="AMINOALKYLPHOSPHONATE N-ACETYLTRANSFERASE-RELATED"/>
    <property type="match status" value="1"/>
</dbReference>
<evidence type="ECO:0000256" key="1">
    <source>
        <dbReference type="ARBA" id="ARBA00022679"/>
    </source>
</evidence>
<dbReference type="InterPro" id="IPR050832">
    <property type="entry name" value="Bact_Acetyltransf"/>
</dbReference>
<name>A0A2W7NBN5_9BACT</name>
<organism evidence="4 5">
    <name type="scientific">Breznakibacter xylanolyticus</name>
    <dbReference type="NCBI Taxonomy" id="990"/>
    <lineage>
        <taxon>Bacteria</taxon>
        <taxon>Pseudomonadati</taxon>
        <taxon>Bacteroidota</taxon>
        <taxon>Bacteroidia</taxon>
        <taxon>Marinilabiliales</taxon>
        <taxon>Marinilabiliaceae</taxon>
        <taxon>Breznakibacter</taxon>
    </lineage>
</organism>
<proteinExistence type="predicted"/>
<dbReference type="Pfam" id="PF00583">
    <property type="entry name" value="Acetyltransf_1"/>
    <property type="match status" value="1"/>
</dbReference>
<keyword evidence="2" id="KW-0012">Acyltransferase</keyword>
<dbReference type="CDD" id="cd04301">
    <property type="entry name" value="NAT_SF"/>
    <property type="match status" value="1"/>
</dbReference>
<dbReference type="Proteomes" id="UP000249239">
    <property type="component" value="Unassembled WGS sequence"/>
</dbReference>
<dbReference type="OrthoDB" id="9799601at2"/>
<sequence>MPLIDFLFCDYENPTHLQELARMLNHYMADPMGGAEPLNKLQQLRLVDGLANHPASFVLFVTVDDQVAGMATCFINFSTFRVKPYINVHDIVVDTRYRGQGLGRQLMQRIIDIAAERDYCKVTLEVRDDNFVAQSLYRSLGFDECEPRMYFWQKVL</sequence>
<dbReference type="PROSITE" id="PS51186">
    <property type="entry name" value="GNAT"/>
    <property type="match status" value="1"/>
</dbReference>
<dbReference type="GO" id="GO:0016747">
    <property type="term" value="F:acyltransferase activity, transferring groups other than amino-acyl groups"/>
    <property type="evidence" value="ECO:0007669"/>
    <property type="project" value="InterPro"/>
</dbReference>
<dbReference type="RefSeq" id="WP_111444963.1">
    <property type="nucleotide sequence ID" value="NZ_QKZK01000008.1"/>
</dbReference>
<protein>
    <submittedName>
        <fullName evidence="4">Acetyltransferase (GNAT) family protein</fullName>
    </submittedName>
</protein>
<evidence type="ECO:0000256" key="2">
    <source>
        <dbReference type="ARBA" id="ARBA00023315"/>
    </source>
</evidence>
<gene>
    <name evidence="4" type="ORF">LX69_01258</name>
</gene>
<accession>A0A2W7NBN5</accession>
<comment type="caution">
    <text evidence="4">The sequence shown here is derived from an EMBL/GenBank/DDBJ whole genome shotgun (WGS) entry which is preliminary data.</text>
</comment>
<evidence type="ECO:0000313" key="5">
    <source>
        <dbReference type="Proteomes" id="UP000249239"/>
    </source>
</evidence>
<dbReference type="EMBL" id="QKZK01000008">
    <property type="protein sequence ID" value="PZX17845.1"/>
    <property type="molecule type" value="Genomic_DNA"/>
</dbReference>
<dbReference type="Gene3D" id="3.40.630.30">
    <property type="match status" value="1"/>
</dbReference>
<reference evidence="4 5" key="1">
    <citation type="submission" date="2018-06" db="EMBL/GenBank/DDBJ databases">
        <title>Genomic Encyclopedia of Archaeal and Bacterial Type Strains, Phase II (KMG-II): from individual species to whole genera.</title>
        <authorList>
            <person name="Goeker M."/>
        </authorList>
    </citation>
    <scope>NUCLEOTIDE SEQUENCE [LARGE SCALE GENOMIC DNA]</scope>
    <source>
        <strain evidence="4 5">DSM 6779</strain>
    </source>
</reference>
<dbReference type="SUPFAM" id="SSF55729">
    <property type="entry name" value="Acyl-CoA N-acyltransferases (Nat)"/>
    <property type="match status" value="1"/>
</dbReference>
<evidence type="ECO:0000313" key="4">
    <source>
        <dbReference type="EMBL" id="PZX17845.1"/>
    </source>
</evidence>
<dbReference type="InterPro" id="IPR000182">
    <property type="entry name" value="GNAT_dom"/>
</dbReference>
<keyword evidence="5" id="KW-1185">Reference proteome</keyword>